<protein>
    <recommendedName>
        <fullName evidence="17">Nucleoporin protein Ndc1-Nup</fullName>
    </recommendedName>
</protein>
<evidence type="ECO:0000256" key="7">
    <source>
        <dbReference type="ARBA" id="ARBA00022927"/>
    </source>
</evidence>
<evidence type="ECO:0008006" key="17">
    <source>
        <dbReference type="Google" id="ProtNLM"/>
    </source>
</evidence>
<dbReference type="STRING" id="1890683.A0A427YDR1"/>
<keyword evidence="16" id="KW-1185">Reference proteome</keyword>
<dbReference type="AlphaFoldDB" id="A0A427YDR1"/>
<feature type="transmembrane region" description="Helical" evidence="14">
    <location>
        <begin position="60"/>
        <end position="81"/>
    </location>
</feature>
<evidence type="ECO:0000256" key="4">
    <source>
        <dbReference type="ARBA" id="ARBA00022448"/>
    </source>
</evidence>
<feature type="region of interest" description="Disordered" evidence="13">
    <location>
        <begin position="378"/>
        <end position="401"/>
    </location>
</feature>
<evidence type="ECO:0000313" key="15">
    <source>
        <dbReference type="EMBL" id="RSH89301.1"/>
    </source>
</evidence>
<dbReference type="GO" id="GO:0006999">
    <property type="term" value="P:nuclear pore organization"/>
    <property type="evidence" value="ECO:0007669"/>
    <property type="project" value="TreeGrafter"/>
</dbReference>
<keyword evidence="5 14" id="KW-0812">Transmembrane</keyword>
<comment type="similarity">
    <text evidence="3">Belongs to the NDC1 family.</text>
</comment>
<evidence type="ECO:0000256" key="11">
    <source>
        <dbReference type="ARBA" id="ARBA00023136"/>
    </source>
</evidence>
<evidence type="ECO:0000256" key="9">
    <source>
        <dbReference type="ARBA" id="ARBA00023010"/>
    </source>
</evidence>
<keyword evidence="9" id="KW-0811">Translocation</keyword>
<feature type="transmembrane region" description="Helical" evidence="14">
    <location>
        <begin position="268"/>
        <end position="294"/>
    </location>
</feature>
<evidence type="ECO:0000256" key="2">
    <source>
        <dbReference type="ARBA" id="ARBA00004567"/>
    </source>
</evidence>
<keyword evidence="8 14" id="KW-1133">Transmembrane helix</keyword>
<keyword evidence="6" id="KW-0509">mRNA transport</keyword>
<dbReference type="EMBL" id="RSCD01000014">
    <property type="protein sequence ID" value="RSH89301.1"/>
    <property type="molecule type" value="Genomic_DNA"/>
</dbReference>
<keyword evidence="12" id="KW-0539">Nucleus</keyword>
<comment type="subcellular location">
    <subcellularLocation>
        <location evidence="1">Nucleus membrane</location>
        <topology evidence="1">Multi-pass membrane protein</topology>
    </subcellularLocation>
    <subcellularLocation>
        <location evidence="2">Nucleus</location>
        <location evidence="2">Nuclear pore complex</location>
    </subcellularLocation>
</comment>
<dbReference type="Proteomes" id="UP000279259">
    <property type="component" value="Unassembled WGS sequence"/>
</dbReference>
<dbReference type="GO" id="GO:0031965">
    <property type="term" value="C:nuclear membrane"/>
    <property type="evidence" value="ECO:0007669"/>
    <property type="project" value="UniProtKB-SubCell"/>
</dbReference>
<evidence type="ECO:0000256" key="5">
    <source>
        <dbReference type="ARBA" id="ARBA00022692"/>
    </source>
</evidence>
<dbReference type="GO" id="GO:0051028">
    <property type="term" value="P:mRNA transport"/>
    <property type="evidence" value="ECO:0007669"/>
    <property type="project" value="UniProtKB-KW"/>
</dbReference>
<keyword evidence="11 14" id="KW-0472">Membrane</keyword>
<evidence type="ECO:0000256" key="8">
    <source>
        <dbReference type="ARBA" id="ARBA00022989"/>
    </source>
</evidence>
<organism evidence="15 16">
    <name type="scientific">Saitozyma podzolica</name>
    <dbReference type="NCBI Taxonomy" id="1890683"/>
    <lineage>
        <taxon>Eukaryota</taxon>
        <taxon>Fungi</taxon>
        <taxon>Dikarya</taxon>
        <taxon>Basidiomycota</taxon>
        <taxon>Agaricomycotina</taxon>
        <taxon>Tremellomycetes</taxon>
        <taxon>Tremellales</taxon>
        <taxon>Trimorphomycetaceae</taxon>
        <taxon>Saitozyma</taxon>
    </lineage>
</organism>
<evidence type="ECO:0000256" key="13">
    <source>
        <dbReference type="SAM" id="MobiDB-lite"/>
    </source>
</evidence>
<dbReference type="InterPro" id="IPR019049">
    <property type="entry name" value="Nucleoporin_prot_Ndc1/Nup"/>
</dbReference>
<evidence type="ECO:0000256" key="12">
    <source>
        <dbReference type="ARBA" id="ARBA00023242"/>
    </source>
</evidence>
<reference evidence="15 16" key="1">
    <citation type="submission" date="2018-11" db="EMBL/GenBank/DDBJ databases">
        <title>Genome sequence of Saitozyma podzolica DSM 27192.</title>
        <authorList>
            <person name="Aliyu H."/>
            <person name="Gorte O."/>
            <person name="Ochsenreither K."/>
        </authorList>
    </citation>
    <scope>NUCLEOTIDE SEQUENCE [LARGE SCALE GENOMIC DNA]</scope>
    <source>
        <strain evidence="15 16">DSM 27192</strain>
    </source>
</reference>
<dbReference type="PANTHER" id="PTHR13269">
    <property type="entry name" value="NUCLEOPORIN NDC1"/>
    <property type="match status" value="1"/>
</dbReference>
<feature type="transmembrane region" description="Helical" evidence="14">
    <location>
        <begin position="34"/>
        <end position="54"/>
    </location>
</feature>
<feature type="compositionally biased region" description="Low complexity" evidence="13">
    <location>
        <begin position="378"/>
        <end position="395"/>
    </location>
</feature>
<evidence type="ECO:0000313" key="16">
    <source>
        <dbReference type="Proteomes" id="UP000279259"/>
    </source>
</evidence>
<dbReference type="GO" id="GO:0005816">
    <property type="term" value="C:spindle pole body"/>
    <property type="evidence" value="ECO:0007669"/>
    <property type="project" value="TreeGrafter"/>
</dbReference>
<feature type="transmembrane region" description="Helical" evidence="14">
    <location>
        <begin position="213"/>
        <end position="233"/>
    </location>
</feature>
<evidence type="ECO:0000256" key="3">
    <source>
        <dbReference type="ARBA" id="ARBA00005760"/>
    </source>
</evidence>
<dbReference type="GO" id="GO:0070762">
    <property type="term" value="C:nuclear pore transmembrane ring"/>
    <property type="evidence" value="ECO:0007669"/>
    <property type="project" value="TreeGrafter"/>
</dbReference>
<dbReference type="OrthoDB" id="67850at2759"/>
<evidence type="ECO:0000256" key="1">
    <source>
        <dbReference type="ARBA" id="ARBA00004232"/>
    </source>
</evidence>
<sequence length="643" mass="70205">MSTVFQAQQPAAVQPLKRIESHYRTFLARRWLGLSWRAAILCSAVTASALFTASGGQASIVPSGAALGLVGFALAIYPILWTRRSFVTSPLRLAASENLAGTTISILLSPRLVHLLASYFLAGAIFAAGYCWALDWYRPESALGLWTPTPRHPWHLNERFIFLVLGNSALFLLAGLQDVFAHSFRPIWPLKRSPFSRAVQSALAMAFPGPDDFNPSSMTGGSFVLFVLTYFFGRRSAWRFLVQHSAGLLTPFVINFAKSSRNTITYSLIGHLLLLRMTMALATSMPFAAIMPYVTQPLSFDSFTSKSPYTPDTYLLMALKLDEPYYRHFTLMELLRVAHTPARRKAIFSDMSRSPPLINSLWQEMLLSLGRSYQTLSSRGSASASRPPSAIKPASTGPDPRSIAIKQADIFRPVVKQKSTLSLALQNVLDGPIRPTPPTPVVKVGEAAMIVRQRAVKSAEDVQAQVVGRIEATPLGSKVVSEAKGWSARTNAWVGRTWATRRFDGVLPDVESVLWIIDIFATLAVSSIEEDTYGYVQQVLPATMEAIVRYRSALVSLQNELVMAASSLGPSSAAGAEEAKLLLAVPIEGEQIDFILIDPGSQLIGAACEGSMRRISERFGPSLSAFRFPPAIGHALADICKPA</sequence>
<evidence type="ECO:0000256" key="6">
    <source>
        <dbReference type="ARBA" id="ARBA00022816"/>
    </source>
</evidence>
<evidence type="ECO:0000256" key="10">
    <source>
        <dbReference type="ARBA" id="ARBA00023132"/>
    </source>
</evidence>
<keyword evidence="10" id="KW-0906">Nuclear pore complex</keyword>
<keyword evidence="4" id="KW-0813">Transport</keyword>
<dbReference type="GO" id="GO:0030674">
    <property type="term" value="F:protein-macromolecule adaptor activity"/>
    <property type="evidence" value="ECO:0007669"/>
    <property type="project" value="TreeGrafter"/>
</dbReference>
<feature type="transmembrane region" description="Helical" evidence="14">
    <location>
        <begin position="116"/>
        <end position="137"/>
    </location>
</feature>
<accession>A0A427YDR1</accession>
<keyword evidence="7" id="KW-0653">Protein transport</keyword>
<proteinExistence type="inferred from homology"/>
<evidence type="ECO:0000256" key="14">
    <source>
        <dbReference type="SAM" id="Phobius"/>
    </source>
</evidence>
<dbReference type="Pfam" id="PF09531">
    <property type="entry name" value="Ndc1_Nup"/>
    <property type="match status" value="1"/>
</dbReference>
<dbReference type="GO" id="GO:0015031">
    <property type="term" value="P:protein transport"/>
    <property type="evidence" value="ECO:0007669"/>
    <property type="project" value="UniProtKB-KW"/>
</dbReference>
<dbReference type="PANTHER" id="PTHR13269:SF6">
    <property type="entry name" value="NUCLEOPORIN NDC1"/>
    <property type="match status" value="1"/>
</dbReference>
<name>A0A427YDR1_9TREE</name>
<comment type="caution">
    <text evidence="15">The sequence shown here is derived from an EMBL/GenBank/DDBJ whole genome shotgun (WGS) entry which is preliminary data.</text>
</comment>
<dbReference type="GO" id="GO:0070631">
    <property type="term" value="P:spindle pole body localization"/>
    <property type="evidence" value="ECO:0007669"/>
    <property type="project" value="TreeGrafter"/>
</dbReference>
<gene>
    <name evidence="15" type="ORF">EHS25_002413</name>
</gene>